<evidence type="ECO:0000313" key="3">
    <source>
        <dbReference type="EMBL" id="PNU01721.1"/>
    </source>
</evidence>
<dbReference type="AlphaFoldDB" id="A0A2K2FSG7"/>
<dbReference type="EMBL" id="LYMM01000106">
    <property type="protein sequence ID" value="PNU01721.1"/>
    <property type="molecule type" value="Genomic_DNA"/>
</dbReference>
<dbReference type="InterPro" id="IPR011105">
    <property type="entry name" value="Cell_wall_hydrolase_SleB"/>
</dbReference>
<gene>
    <name evidence="3" type="ORF">A8V01_11710</name>
</gene>
<dbReference type="Pfam" id="PF07486">
    <property type="entry name" value="Hydrolase_2"/>
    <property type="match status" value="1"/>
</dbReference>
<evidence type="ECO:0000313" key="4">
    <source>
        <dbReference type="Proteomes" id="UP000236327"/>
    </source>
</evidence>
<feature type="chain" id="PRO_5014444075" evidence="1">
    <location>
        <begin position="31"/>
        <end position="208"/>
    </location>
</feature>
<dbReference type="RefSeq" id="WP_103099385.1">
    <property type="nucleotide sequence ID" value="NZ_LYMM01000106.1"/>
</dbReference>
<comment type="caution">
    <text evidence="3">The sequence shown here is derived from an EMBL/GenBank/DDBJ whole genome shotgun (WGS) entry which is preliminary data.</text>
</comment>
<dbReference type="Proteomes" id="UP000236327">
    <property type="component" value="Unassembled WGS sequence"/>
</dbReference>
<feature type="domain" description="Cell wall hydrolase SleB" evidence="2">
    <location>
        <begin position="104"/>
        <end position="207"/>
    </location>
</feature>
<dbReference type="InterPro" id="IPR042047">
    <property type="entry name" value="SleB_dom1"/>
</dbReference>
<feature type="signal peptide" evidence="1">
    <location>
        <begin position="1"/>
        <end position="30"/>
    </location>
</feature>
<evidence type="ECO:0000256" key="1">
    <source>
        <dbReference type="SAM" id="SignalP"/>
    </source>
</evidence>
<proteinExistence type="predicted"/>
<organism evidence="3 4">
    <name type="scientific">Novosphingobium guangzhouense</name>
    <dbReference type="NCBI Taxonomy" id="1850347"/>
    <lineage>
        <taxon>Bacteria</taxon>
        <taxon>Pseudomonadati</taxon>
        <taxon>Pseudomonadota</taxon>
        <taxon>Alphaproteobacteria</taxon>
        <taxon>Sphingomonadales</taxon>
        <taxon>Sphingomonadaceae</taxon>
        <taxon>Novosphingobium</taxon>
    </lineage>
</organism>
<reference evidence="3 4" key="1">
    <citation type="submission" date="2016-05" db="EMBL/GenBank/DDBJ databases">
        <title>Complete genome sequence of Novosphingobium guangzhouense SA925(T).</title>
        <authorList>
            <person name="Sha S."/>
        </authorList>
    </citation>
    <scope>NUCLEOTIDE SEQUENCE [LARGE SCALE GENOMIC DNA]</scope>
    <source>
        <strain evidence="3 4">SA925</strain>
    </source>
</reference>
<protein>
    <submittedName>
        <fullName evidence="3">Hydrolase</fullName>
    </submittedName>
</protein>
<accession>A0A2K2FSG7</accession>
<dbReference type="Gene3D" id="1.10.10.2520">
    <property type="entry name" value="Cell wall hydrolase SleB, domain 1"/>
    <property type="match status" value="1"/>
</dbReference>
<dbReference type="GO" id="GO:0016787">
    <property type="term" value="F:hydrolase activity"/>
    <property type="evidence" value="ECO:0007669"/>
    <property type="project" value="UniProtKB-KW"/>
</dbReference>
<dbReference type="OrthoDB" id="9785345at2"/>
<keyword evidence="1" id="KW-0732">Signal</keyword>
<name>A0A2K2FSG7_9SPHN</name>
<sequence>MRKKVEWASAIALAATVLTALLGASGSGAAASDFIPTLVETKPAPQFVSEPVVQALPATETEAEETDTPDADSLQQLVSQQETPDAMSRDMRCLAGAIYFEARGESLEGQLAVGRVIVNRTKSGRFPTSYCGVVYQPSQFSFVRGRSMPAVRESSASWQEAVAIAQIAEDGVWKSKAKGALFFHAKRVSPRWSKLTKLAQVDNHIFYR</sequence>
<keyword evidence="4" id="KW-1185">Reference proteome</keyword>
<keyword evidence="3" id="KW-0378">Hydrolase</keyword>
<evidence type="ECO:0000259" key="2">
    <source>
        <dbReference type="Pfam" id="PF07486"/>
    </source>
</evidence>